<dbReference type="EMBL" id="WNKT01000014">
    <property type="protein sequence ID" value="MTW21179.1"/>
    <property type="molecule type" value="Genomic_DNA"/>
</dbReference>
<dbReference type="Proteomes" id="UP000434044">
    <property type="component" value="Unassembled WGS sequence"/>
</dbReference>
<reference evidence="2 3" key="1">
    <citation type="submission" date="2019-11" db="EMBL/GenBank/DDBJ databases">
        <title>Whole-genome sequence of the anaerobic purple sulfur bacterium Allochromatium palmeri DSM 15591.</title>
        <authorList>
            <person name="Kyndt J.A."/>
            <person name="Meyer T.E."/>
        </authorList>
    </citation>
    <scope>NUCLEOTIDE SEQUENCE [LARGE SCALE GENOMIC DNA]</scope>
    <source>
        <strain evidence="2 3">DSM 15591</strain>
    </source>
</reference>
<organism evidence="2 3">
    <name type="scientific">Allochromatium palmeri</name>
    <dbReference type="NCBI Taxonomy" id="231048"/>
    <lineage>
        <taxon>Bacteria</taxon>
        <taxon>Pseudomonadati</taxon>
        <taxon>Pseudomonadota</taxon>
        <taxon>Gammaproteobacteria</taxon>
        <taxon>Chromatiales</taxon>
        <taxon>Chromatiaceae</taxon>
        <taxon>Allochromatium</taxon>
    </lineage>
</organism>
<evidence type="ECO:0000256" key="1">
    <source>
        <dbReference type="SAM" id="Coils"/>
    </source>
</evidence>
<sequence>MGQTAYTLSEITETPESAATPDVVRVRASSKTTKAVAKLSSASDWSESELRAEGFAANPTTLGALQVACRFTDEEAAAACCVSSRTWRRWRTEGNPDPTAVRLLAILAGFVPWDGWEVHNGLLFPPGYRRGGIPPGEFFALVFYRQQVSEYQQLNARLKAKLEALEAKHAASAPSVDPA</sequence>
<keyword evidence="1" id="KW-0175">Coiled coil</keyword>
<name>A0A6N8EE47_9GAMM</name>
<accession>A0A6N8EE47</accession>
<feature type="non-terminal residue" evidence="2">
    <location>
        <position position="179"/>
    </location>
</feature>
<comment type="caution">
    <text evidence="2">The sequence shown here is derived from an EMBL/GenBank/DDBJ whole genome shotgun (WGS) entry which is preliminary data.</text>
</comment>
<keyword evidence="3" id="KW-1185">Reference proteome</keyword>
<protein>
    <submittedName>
        <fullName evidence="2">Uncharacterized protein</fullName>
    </submittedName>
</protein>
<feature type="coiled-coil region" evidence="1">
    <location>
        <begin position="141"/>
        <end position="168"/>
    </location>
</feature>
<evidence type="ECO:0000313" key="3">
    <source>
        <dbReference type="Proteomes" id="UP000434044"/>
    </source>
</evidence>
<evidence type="ECO:0000313" key="2">
    <source>
        <dbReference type="EMBL" id="MTW21179.1"/>
    </source>
</evidence>
<proteinExistence type="predicted"/>
<gene>
    <name evidence="2" type="ORF">GJ668_08715</name>
</gene>
<dbReference type="AlphaFoldDB" id="A0A6N8EE47"/>
<dbReference type="RefSeq" id="WP_222930766.1">
    <property type="nucleotide sequence ID" value="NZ_WNKT01000014.1"/>
</dbReference>